<gene>
    <name evidence="1" type="ORF">AMECASPLE_003045</name>
</gene>
<sequence length="102" mass="11652">MTASHLPLHMTYNPSSMNLEMFFLPASSRLSLIIAPKLTNLMSWSRDTCRTAAPEDRRFPPLHFILRCAPFSACVFPFYNYPTLSLKVQEKCCTTTEAKSFL</sequence>
<comment type="caution">
    <text evidence="1">The sequence shown here is derived from an EMBL/GenBank/DDBJ whole genome shotgun (WGS) entry which is preliminary data.</text>
</comment>
<evidence type="ECO:0000313" key="2">
    <source>
        <dbReference type="Proteomes" id="UP001469553"/>
    </source>
</evidence>
<dbReference type="EMBL" id="JAHRIP010000117">
    <property type="protein sequence ID" value="MEQ2278815.1"/>
    <property type="molecule type" value="Genomic_DNA"/>
</dbReference>
<accession>A0ABV0XBJ3</accession>
<proteinExistence type="predicted"/>
<name>A0ABV0XBJ3_9TELE</name>
<organism evidence="1 2">
    <name type="scientific">Ameca splendens</name>
    <dbReference type="NCBI Taxonomy" id="208324"/>
    <lineage>
        <taxon>Eukaryota</taxon>
        <taxon>Metazoa</taxon>
        <taxon>Chordata</taxon>
        <taxon>Craniata</taxon>
        <taxon>Vertebrata</taxon>
        <taxon>Euteleostomi</taxon>
        <taxon>Actinopterygii</taxon>
        <taxon>Neopterygii</taxon>
        <taxon>Teleostei</taxon>
        <taxon>Neoteleostei</taxon>
        <taxon>Acanthomorphata</taxon>
        <taxon>Ovalentaria</taxon>
        <taxon>Atherinomorphae</taxon>
        <taxon>Cyprinodontiformes</taxon>
        <taxon>Goodeidae</taxon>
        <taxon>Ameca</taxon>
    </lineage>
</organism>
<protein>
    <submittedName>
        <fullName evidence="1">Uncharacterized protein</fullName>
    </submittedName>
</protein>
<dbReference type="Proteomes" id="UP001469553">
    <property type="component" value="Unassembled WGS sequence"/>
</dbReference>
<evidence type="ECO:0000313" key="1">
    <source>
        <dbReference type="EMBL" id="MEQ2278815.1"/>
    </source>
</evidence>
<keyword evidence="2" id="KW-1185">Reference proteome</keyword>
<reference evidence="1 2" key="1">
    <citation type="submission" date="2021-06" db="EMBL/GenBank/DDBJ databases">
        <authorList>
            <person name="Palmer J.M."/>
        </authorList>
    </citation>
    <scope>NUCLEOTIDE SEQUENCE [LARGE SCALE GENOMIC DNA]</scope>
    <source>
        <strain evidence="1 2">AS_MEX2019</strain>
        <tissue evidence="1">Muscle</tissue>
    </source>
</reference>